<dbReference type="EMBL" id="KB644415">
    <property type="protein sequence ID" value="EPS34718.1"/>
    <property type="molecule type" value="Genomic_DNA"/>
</dbReference>
<dbReference type="OrthoDB" id="4355661at2759"/>
<keyword evidence="3" id="KW-0812">Transmembrane</keyword>
<keyword evidence="3" id="KW-0472">Membrane</keyword>
<keyword evidence="5" id="KW-1185">Reference proteome</keyword>
<keyword evidence="3" id="KW-1133">Transmembrane helix</keyword>
<sequence length="546" mass="61145">MHSSQNDKTKRSKRADALKAQQTLNLLRQIPRLEIQQSLDNQAAQCDAANILANKLKWQNDDLIARLDEAEMVIAKTETRAYEAEKKAANLQQALSQSAIAAERNEYFIGLMATENEKLKGANARITARAASKEKDFDLEVEMLVQRAQLLEESLTAGFQAVETYSAFFQQNYDDWNELVNTLENYRRQENERATSLWKMTSEFNTTVENFHDECNELIRDLGARIDHRKDATLVDSDFGEDSQSDTGGEYHSSGGDDYRLLSQEISETDFETICDSAYESVPPEENRSDFGRTKSHSEAMDKSDTSLTSPIPPAPPIPETQGGLTLSQLDDSGDIMSFKSDSGAEECGSNSIPSQQVPSADDPLIRNSEDDEFVDTSMRLEHNVTTSLQALAGGASAARGRPRSLSVGDLPRSFTRSATALDQMPGSWPQEIVSHGDTISVSSFPSRDFASWALKVLTNIILPVVSRFLNIVNPANTIWIVYAALLYLGLWRAFKDQWELKQWERANEAYFAQRLRNQYASPPGWIETIGFEISKWLEFDRSSLG</sequence>
<feature type="region of interest" description="Disordered" evidence="2">
    <location>
        <begin position="236"/>
        <end position="258"/>
    </location>
</feature>
<evidence type="ECO:0000313" key="5">
    <source>
        <dbReference type="Proteomes" id="UP000019376"/>
    </source>
</evidence>
<feature type="compositionally biased region" description="Basic and acidic residues" evidence="2">
    <location>
        <begin position="285"/>
        <end position="305"/>
    </location>
</feature>
<evidence type="ECO:0000313" key="4">
    <source>
        <dbReference type="EMBL" id="EPS34718.1"/>
    </source>
</evidence>
<feature type="compositionally biased region" description="Polar residues" evidence="2">
    <location>
        <begin position="349"/>
        <end position="359"/>
    </location>
</feature>
<reference evidence="4 5" key="1">
    <citation type="journal article" date="2013" name="PLoS ONE">
        <title>Genomic and secretomic analyses reveal unique features of the lignocellulolytic enzyme system of Penicillium decumbens.</title>
        <authorList>
            <person name="Liu G."/>
            <person name="Zhang L."/>
            <person name="Wei X."/>
            <person name="Zou G."/>
            <person name="Qin Y."/>
            <person name="Ma L."/>
            <person name="Li J."/>
            <person name="Zheng H."/>
            <person name="Wang S."/>
            <person name="Wang C."/>
            <person name="Xun L."/>
            <person name="Zhao G.-P."/>
            <person name="Zhou Z."/>
            <person name="Qu Y."/>
        </authorList>
    </citation>
    <scope>NUCLEOTIDE SEQUENCE [LARGE SCALE GENOMIC DNA]</scope>
    <source>
        <strain evidence="5">114-2 / CGMCC 5302</strain>
    </source>
</reference>
<evidence type="ECO:0000256" key="2">
    <source>
        <dbReference type="SAM" id="MobiDB-lite"/>
    </source>
</evidence>
<dbReference type="AlphaFoldDB" id="S8B721"/>
<accession>S8B721</accession>
<feature type="transmembrane region" description="Helical" evidence="3">
    <location>
        <begin position="478"/>
        <end position="495"/>
    </location>
</feature>
<keyword evidence="1" id="KW-0175">Coiled coil</keyword>
<evidence type="ECO:0000256" key="1">
    <source>
        <dbReference type="SAM" id="Coils"/>
    </source>
</evidence>
<feature type="coiled-coil region" evidence="1">
    <location>
        <begin position="53"/>
        <end position="94"/>
    </location>
</feature>
<dbReference type="Proteomes" id="UP000019376">
    <property type="component" value="Unassembled WGS sequence"/>
</dbReference>
<proteinExistence type="predicted"/>
<feature type="region of interest" description="Disordered" evidence="2">
    <location>
        <begin position="278"/>
        <end position="368"/>
    </location>
</feature>
<protein>
    <submittedName>
        <fullName evidence="4">Uncharacterized protein</fullName>
    </submittedName>
</protein>
<dbReference type="HOGENOM" id="CLU_498843_0_0_1"/>
<evidence type="ECO:0000256" key="3">
    <source>
        <dbReference type="SAM" id="Phobius"/>
    </source>
</evidence>
<gene>
    <name evidence="4" type="ORF">PDE_09682</name>
</gene>
<organism evidence="4 5">
    <name type="scientific">Penicillium oxalicum (strain 114-2 / CGMCC 5302)</name>
    <name type="common">Penicillium decumbens</name>
    <dbReference type="NCBI Taxonomy" id="933388"/>
    <lineage>
        <taxon>Eukaryota</taxon>
        <taxon>Fungi</taxon>
        <taxon>Dikarya</taxon>
        <taxon>Ascomycota</taxon>
        <taxon>Pezizomycotina</taxon>
        <taxon>Eurotiomycetes</taxon>
        <taxon>Eurotiomycetidae</taxon>
        <taxon>Eurotiales</taxon>
        <taxon>Aspergillaceae</taxon>
        <taxon>Penicillium</taxon>
    </lineage>
</organism>
<name>S8B721_PENO1</name>